<gene>
    <name evidence="1" type="ORF">rCG_60648</name>
</gene>
<protein>
    <submittedName>
        <fullName evidence="1">RCG60648</fullName>
    </submittedName>
</protein>
<proteinExistence type="predicted"/>
<sequence>MHVCAPECERINIYLMRDHVDLEVWNSAPFAIFFNYKCCLWLYKIVSWVSLNSVRPLTKLGLGR</sequence>
<accession>A6JKX7</accession>
<dbReference type="EMBL" id="CH473988">
    <property type="protein sequence ID" value="EDL97343.1"/>
    <property type="molecule type" value="Genomic_DNA"/>
</dbReference>
<evidence type="ECO:0000313" key="2">
    <source>
        <dbReference type="Proteomes" id="UP000234681"/>
    </source>
</evidence>
<reference evidence="2" key="1">
    <citation type="submission" date="2005-09" db="EMBL/GenBank/DDBJ databases">
        <authorList>
            <person name="Mural R.J."/>
            <person name="Li P.W."/>
            <person name="Adams M.D."/>
            <person name="Amanatides P.G."/>
            <person name="Baden-Tillson H."/>
            <person name="Barnstead M."/>
            <person name="Chin S.H."/>
            <person name="Dew I."/>
            <person name="Evans C.A."/>
            <person name="Ferriera S."/>
            <person name="Flanigan M."/>
            <person name="Fosler C."/>
            <person name="Glodek A."/>
            <person name="Gu Z."/>
            <person name="Holt R.A."/>
            <person name="Jennings D."/>
            <person name="Kraft C.L."/>
            <person name="Lu F."/>
            <person name="Nguyen T."/>
            <person name="Nusskern D.R."/>
            <person name="Pfannkoch C.M."/>
            <person name="Sitter C."/>
            <person name="Sutton G.G."/>
            <person name="Venter J.C."/>
            <person name="Wang Z."/>
            <person name="Woodage T."/>
            <person name="Zheng X.H."/>
            <person name="Zhong F."/>
        </authorList>
    </citation>
    <scope>NUCLEOTIDE SEQUENCE [LARGE SCALE GENOMIC DNA]</scope>
    <source>
        <strain>BN</strain>
        <strain evidence="2">Sprague-Dawley</strain>
    </source>
</reference>
<dbReference type="AlphaFoldDB" id="A6JKX7"/>
<organism evidence="1 2">
    <name type="scientific">Rattus norvegicus</name>
    <name type="common">Rat</name>
    <dbReference type="NCBI Taxonomy" id="10116"/>
    <lineage>
        <taxon>Eukaryota</taxon>
        <taxon>Metazoa</taxon>
        <taxon>Chordata</taxon>
        <taxon>Craniata</taxon>
        <taxon>Vertebrata</taxon>
        <taxon>Euteleostomi</taxon>
        <taxon>Mammalia</taxon>
        <taxon>Eutheria</taxon>
        <taxon>Euarchontoglires</taxon>
        <taxon>Glires</taxon>
        <taxon>Rodentia</taxon>
        <taxon>Myomorpha</taxon>
        <taxon>Muroidea</taxon>
        <taxon>Muridae</taxon>
        <taxon>Murinae</taxon>
        <taxon>Rattus</taxon>
    </lineage>
</organism>
<evidence type="ECO:0000313" key="1">
    <source>
        <dbReference type="EMBL" id="EDL97343.1"/>
    </source>
</evidence>
<name>A6JKX7_RAT</name>
<dbReference type="Proteomes" id="UP000234681">
    <property type="component" value="Chromosome 20"/>
</dbReference>